<comment type="caution">
    <text evidence="3">The sequence shown here is derived from an EMBL/GenBank/DDBJ whole genome shotgun (WGS) entry which is preliminary data.</text>
</comment>
<accession>A0A415LEV5</accession>
<dbReference type="InterPro" id="IPR001509">
    <property type="entry name" value="Epimerase_deHydtase"/>
</dbReference>
<evidence type="ECO:0000259" key="2">
    <source>
        <dbReference type="Pfam" id="PF01370"/>
    </source>
</evidence>
<dbReference type="EMBL" id="QROT01000002">
    <property type="protein sequence ID" value="RHL47088.1"/>
    <property type="molecule type" value="Genomic_DNA"/>
</dbReference>
<dbReference type="GeneID" id="66466184"/>
<evidence type="ECO:0000313" key="4">
    <source>
        <dbReference type="Proteomes" id="UP000283314"/>
    </source>
</evidence>
<dbReference type="Proteomes" id="UP000283314">
    <property type="component" value="Unassembled WGS sequence"/>
</dbReference>
<dbReference type="Gene3D" id="3.40.50.720">
    <property type="entry name" value="NAD(P)-binding Rossmann-like Domain"/>
    <property type="match status" value="1"/>
</dbReference>
<dbReference type="RefSeq" id="WP_118379280.1">
    <property type="nucleotide sequence ID" value="NZ_CABJDQ010000002.1"/>
</dbReference>
<dbReference type="InterPro" id="IPR036291">
    <property type="entry name" value="NAD(P)-bd_dom_sf"/>
</dbReference>
<evidence type="ECO:0000313" key="3">
    <source>
        <dbReference type="EMBL" id="RHL47088.1"/>
    </source>
</evidence>
<dbReference type="PANTHER" id="PTHR43000">
    <property type="entry name" value="DTDP-D-GLUCOSE 4,6-DEHYDRATASE-RELATED"/>
    <property type="match status" value="1"/>
</dbReference>
<organism evidence="3 4">
    <name type="scientific">Eubacterium ventriosum</name>
    <dbReference type="NCBI Taxonomy" id="39496"/>
    <lineage>
        <taxon>Bacteria</taxon>
        <taxon>Bacillati</taxon>
        <taxon>Bacillota</taxon>
        <taxon>Clostridia</taxon>
        <taxon>Eubacteriales</taxon>
        <taxon>Eubacteriaceae</taxon>
        <taxon>Eubacterium</taxon>
    </lineage>
</organism>
<sequence length="340" mass="39324">MSKIFISGAAGFIGSQLSYYLFKKGYHVTLLDNFSYGVEDNLIFPDCDFRGKIIRGDIRDKNLIDELFKKNKFDYVYHIAAITPLPDCQINPIEAVDVNITGTLTILEASRTYGVKKLVFASTSAVYENNEKFPLFEENPVRPNLIYPSTKYAAEQFCYDYVKNYDMNITCLRFANVYGPHIDCLRKQPPVVGYIIRELFYDRSPILHSTGNQSRDFVYVEDLISLCEMVLNGKGFDIVNVSSGISVSINELMLMISKLMNREEINAIYKGEAFFWKKYPELYKKPYPIKNEVLVHEVKKYTNLSNKHAFERYGWKPQTSMEEGLKRTISFVCEMLEKHC</sequence>
<name>A0A415LEV5_9FIRM</name>
<reference evidence="3 4" key="1">
    <citation type="submission" date="2018-08" db="EMBL/GenBank/DDBJ databases">
        <title>A genome reference for cultivated species of the human gut microbiota.</title>
        <authorList>
            <person name="Zou Y."/>
            <person name="Xue W."/>
            <person name="Luo G."/>
        </authorList>
    </citation>
    <scope>NUCLEOTIDE SEQUENCE [LARGE SCALE GENOMIC DNA]</scope>
    <source>
        <strain evidence="3 4">AF37-4</strain>
    </source>
</reference>
<proteinExistence type="inferred from homology"/>
<protein>
    <submittedName>
        <fullName evidence="3">NAD-dependent epimerase/dehydratase family protein</fullName>
    </submittedName>
</protein>
<evidence type="ECO:0000256" key="1">
    <source>
        <dbReference type="ARBA" id="ARBA00007637"/>
    </source>
</evidence>
<dbReference type="AlphaFoldDB" id="A0A415LEV5"/>
<gene>
    <name evidence="3" type="ORF">DW018_02915</name>
</gene>
<feature type="domain" description="NAD-dependent epimerase/dehydratase" evidence="2">
    <location>
        <begin position="4"/>
        <end position="240"/>
    </location>
</feature>
<comment type="similarity">
    <text evidence="1">Belongs to the NAD(P)-dependent epimerase/dehydratase family.</text>
</comment>
<dbReference type="Pfam" id="PF01370">
    <property type="entry name" value="Epimerase"/>
    <property type="match status" value="1"/>
</dbReference>
<dbReference type="SUPFAM" id="SSF51735">
    <property type="entry name" value="NAD(P)-binding Rossmann-fold domains"/>
    <property type="match status" value="1"/>
</dbReference>